<dbReference type="RefSeq" id="WP_077832768.1">
    <property type="nucleotide sequence ID" value="NZ_CP096983.1"/>
</dbReference>
<dbReference type="Proteomes" id="UP000190951">
    <property type="component" value="Chromosome"/>
</dbReference>
<gene>
    <name evidence="3" type="ORF">CROST_021650</name>
</gene>
<dbReference type="PROSITE" id="PS52019">
    <property type="entry name" value="PKS_MFAS_DH"/>
    <property type="match status" value="1"/>
</dbReference>
<protein>
    <recommendedName>
        <fullName evidence="2">PKS/mFAS DH domain-containing protein</fullName>
    </recommendedName>
</protein>
<reference evidence="3 4" key="1">
    <citation type="submission" date="2022-04" db="EMBL/GenBank/DDBJ databases">
        <title>Genome sequence of C. roseum typestrain.</title>
        <authorList>
            <person name="Poehlein A."/>
            <person name="Schoch T."/>
            <person name="Duerre P."/>
            <person name="Daniel R."/>
        </authorList>
    </citation>
    <scope>NUCLEOTIDE SEQUENCE [LARGE SCALE GENOMIC DNA]</scope>
    <source>
        <strain evidence="3 4">DSM 7320</strain>
    </source>
</reference>
<feature type="domain" description="PKS/mFAS DH" evidence="2">
    <location>
        <begin position="7"/>
        <end position="320"/>
    </location>
</feature>
<evidence type="ECO:0000259" key="2">
    <source>
        <dbReference type="PROSITE" id="PS52019"/>
    </source>
</evidence>
<dbReference type="EMBL" id="CP096983">
    <property type="protein sequence ID" value="URZ11448.1"/>
    <property type="molecule type" value="Genomic_DNA"/>
</dbReference>
<name>A0A1S8MDL7_9CLOT</name>
<dbReference type="Gene3D" id="3.10.129.110">
    <property type="entry name" value="Polyketide synthase dehydratase"/>
    <property type="match status" value="1"/>
</dbReference>
<accession>A0A1S8MDL7</accession>
<feature type="region of interest" description="N-terminal hotdog fold" evidence="1">
    <location>
        <begin position="7"/>
        <end position="152"/>
    </location>
</feature>
<sequence length="337" mass="39080">MESKVNEDILSAKLPEDKYAHLRNSILSFKNDSLSIRIDSQIQSYLKDHVFGVEAFVPATMIIEILFESALYYCEYHLNIDVSKLKPSKMEQLKILRALKMKPGNSIDVDIQFNKLVKNENEIYMEITIASNRVNTENKVVGRKINVTSKVVLSDNAYEPIKMNIPKCHYNYYKLPKNQFYKDYFPSLGPLFQTSCAKFAIDDSRTFYVAEYDCNNNEERFIEGQKSSFVTSPLGNDSCLQAAVFFSRIINLIGRLPIGGEELYFYRDHVRSGKVNVFVEKVEIDNDMKCNIYSYDSKGVIFHAKNFIVRKSPYHKLMNRQAFENNIKAYKVEPFEL</sequence>
<evidence type="ECO:0000313" key="3">
    <source>
        <dbReference type="EMBL" id="URZ11448.1"/>
    </source>
</evidence>
<keyword evidence="4" id="KW-1185">Reference proteome</keyword>
<dbReference type="KEGG" id="crw:CROST_021650"/>
<evidence type="ECO:0000256" key="1">
    <source>
        <dbReference type="PROSITE-ProRule" id="PRU01363"/>
    </source>
</evidence>
<organism evidence="3 4">
    <name type="scientific">Clostridium felsineum</name>
    <dbReference type="NCBI Taxonomy" id="36839"/>
    <lineage>
        <taxon>Bacteria</taxon>
        <taxon>Bacillati</taxon>
        <taxon>Bacillota</taxon>
        <taxon>Clostridia</taxon>
        <taxon>Eubacteriales</taxon>
        <taxon>Clostridiaceae</taxon>
        <taxon>Clostridium</taxon>
    </lineage>
</organism>
<dbReference type="AlphaFoldDB" id="A0A1S8MDL7"/>
<dbReference type="STRING" id="84029.CROST_36290"/>
<evidence type="ECO:0000313" key="4">
    <source>
        <dbReference type="Proteomes" id="UP000190951"/>
    </source>
</evidence>
<dbReference type="InterPro" id="IPR049900">
    <property type="entry name" value="PKS_mFAS_DH"/>
</dbReference>
<feature type="active site" description="Proton donor; for dehydratase activity" evidence="1">
    <location>
        <position position="237"/>
    </location>
</feature>
<dbReference type="InterPro" id="IPR042104">
    <property type="entry name" value="PKS_dehydratase_sf"/>
</dbReference>
<proteinExistence type="predicted"/>
<feature type="active site" description="Proton acceptor; for dehydratase activity" evidence="1">
    <location>
        <position position="49"/>
    </location>
</feature>
<feature type="region of interest" description="C-terminal hotdog fold" evidence="1">
    <location>
        <begin position="169"/>
        <end position="320"/>
    </location>
</feature>